<evidence type="ECO:0000313" key="16">
    <source>
        <dbReference type="Proteomes" id="UP001058974"/>
    </source>
</evidence>
<dbReference type="PANTHER" id="PTHR47974">
    <property type="entry name" value="OS07G0415500 PROTEIN"/>
    <property type="match status" value="1"/>
</dbReference>
<feature type="domain" description="Protein kinase" evidence="14">
    <location>
        <begin position="90"/>
        <end position="246"/>
    </location>
</feature>
<dbReference type="GO" id="GO:0005524">
    <property type="term" value="F:ATP binding"/>
    <property type="evidence" value="ECO:0007669"/>
    <property type="project" value="UniProtKB-UniRule"/>
</dbReference>
<evidence type="ECO:0000256" key="8">
    <source>
        <dbReference type="ARBA" id="ARBA00022840"/>
    </source>
</evidence>
<evidence type="ECO:0000256" key="2">
    <source>
        <dbReference type="ARBA" id="ARBA00022527"/>
    </source>
</evidence>
<feature type="binding site" evidence="11">
    <location>
        <position position="118"/>
    </location>
    <ligand>
        <name>ATP</name>
        <dbReference type="ChEBI" id="CHEBI:30616"/>
    </ligand>
</feature>
<evidence type="ECO:0000256" key="12">
    <source>
        <dbReference type="RuleBase" id="RU000304"/>
    </source>
</evidence>
<evidence type="ECO:0000313" key="15">
    <source>
        <dbReference type="EMBL" id="KAI5446093.1"/>
    </source>
</evidence>
<evidence type="ECO:0000256" key="9">
    <source>
        <dbReference type="ARBA" id="ARBA00022989"/>
    </source>
</evidence>
<evidence type="ECO:0000256" key="7">
    <source>
        <dbReference type="ARBA" id="ARBA00022777"/>
    </source>
</evidence>
<evidence type="ECO:0000259" key="14">
    <source>
        <dbReference type="PROSITE" id="PS50011"/>
    </source>
</evidence>
<dbReference type="Pfam" id="PF07714">
    <property type="entry name" value="PK_Tyr_Ser-Thr"/>
    <property type="match status" value="1"/>
</dbReference>
<gene>
    <name evidence="15" type="ORF">KIW84_014076</name>
</gene>
<name>A0A9D5BLW1_PEA</name>
<dbReference type="InterPro" id="IPR017441">
    <property type="entry name" value="Protein_kinase_ATP_BS"/>
</dbReference>
<dbReference type="SMART" id="SM00220">
    <property type="entry name" value="S_TKc"/>
    <property type="match status" value="1"/>
</dbReference>
<dbReference type="InterPro" id="IPR008271">
    <property type="entry name" value="Ser/Thr_kinase_AS"/>
</dbReference>
<comment type="similarity">
    <text evidence="12">Belongs to the protein kinase superfamily.</text>
</comment>
<sequence length="246" mass="27528">MSTSYSTNDSTSGADVGVVVVIILVVVAVKVAIFVCVCRRINQVRGGSKSISSISPDSQFITLTMDKFLNDMEREKPIRFTGQQLRIATDNYSNLLGSGGFGTVYKGVFSNGSMVAVKVLRGGSNKKIDEQFMAEVGTIGRIHHFNLVRLYGFCFERNLIALVYEYMGNGSLDRYLFHEKKALEYEKLHEIAIGTARGIAYLHEECQHRIIHYDIKPGNILLDENFYPKVADFGLAKLCNRENTHI</sequence>
<keyword evidence="7" id="KW-0418">Kinase</keyword>
<keyword evidence="2 12" id="KW-0723">Serine/threonine-protein kinase</keyword>
<keyword evidence="8 11" id="KW-0067">ATP-binding</keyword>
<feature type="transmembrane region" description="Helical" evidence="13">
    <location>
        <begin position="16"/>
        <end position="38"/>
    </location>
</feature>
<dbReference type="InterPro" id="IPR011009">
    <property type="entry name" value="Kinase-like_dom_sf"/>
</dbReference>
<dbReference type="GO" id="GO:0004674">
    <property type="term" value="F:protein serine/threonine kinase activity"/>
    <property type="evidence" value="ECO:0007669"/>
    <property type="project" value="UniProtKB-KW"/>
</dbReference>
<keyword evidence="10 13" id="KW-0472">Membrane</keyword>
<evidence type="ECO:0000256" key="5">
    <source>
        <dbReference type="ARBA" id="ARBA00022729"/>
    </source>
</evidence>
<keyword evidence="16" id="KW-1185">Reference proteome</keyword>
<evidence type="ECO:0000256" key="4">
    <source>
        <dbReference type="ARBA" id="ARBA00022692"/>
    </source>
</evidence>
<dbReference type="PROSITE" id="PS50011">
    <property type="entry name" value="PROTEIN_KINASE_DOM"/>
    <property type="match status" value="1"/>
</dbReference>
<dbReference type="PROSITE" id="PS00108">
    <property type="entry name" value="PROTEIN_KINASE_ST"/>
    <property type="match status" value="1"/>
</dbReference>
<dbReference type="InterPro" id="IPR001245">
    <property type="entry name" value="Ser-Thr/Tyr_kinase_cat_dom"/>
</dbReference>
<keyword evidence="9 13" id="KW-1133">Transmembrane helix</keyword>
<dbReference type="Proteomes" id="UP001058974">
    <property type="component" value="Chromosome 1"/>
</dbReference>
<proteinExistence type="inferred from homology"/>
<comment type="subcellular location">
    <subcellularLocation>
        <location evidence="1">Membrane</location>
        <topology evidence="1">Single-pass membrane protein</topology>
    </subcellularLocation>
</comment>
<protein>
    <recommendedName>
        <fullName evidence="14">Protein kinase domain-containing protein</fullName>
    </recommendedName>
</protein>
<dbReference type="SUPFAM" id="SSF56112">
    <property type="entry name" value="Protein kinase-like (PK-like)"/>
    <property type="match status" value="1"/>
</dbReference>
<keyword evidence="5" id="KW-0732">Signal</keyword>
<dbReference type="EMBL" id="JAMSHJ010000001">
    <property type="protein sequence ID" value="KAI5446093.1"/>
    <property type="molecule type" value="Genomic_DNA"/>
</dbReference>
<evidence type="ECO:0000256" key="3">
    <source>
        <dbReference type="ARBA" id="ARBA00022679"/>
    </source>
</evidence>
<keyword evidence="4 13" id="KW-0812">Transmembrane</keyword>
<evidence type="ECO:0000256" key="6">
    <source>
        <dbReference type="ARBA" id="ARBA00022741"/>
    </source>
</evidence>
<dbReference type="Gramene" id="Psat01G0407600-T2">
    <property type="protein sequence ID" value="KAI5446093.1"/>
    <property type="gene ID" value="KIW84_014076"/>
</dbReference>
<evidence type="ECO:0000256" key="11">
    <source>
        <dbReference type="PROSITE-ProRule" id="PRU10141"/>
    </source>
</evidence>
<dbReference type="FunFam" id="1.10.510.10:FF:001424">
    <property type="entry name" value="Protein kinase superfamily protein"/>
    <property type="match status" value="1"/>
</dbReference>
<feature type="non-terminal residue" evidence="15">
    <location>
        <position position="1"/>
    </location>
</feature>
<dbReference type="PROSITE" id="PS00107">
    <property type="entry name" value="PROTEIN_KINASE_ATP"/>
    <property type="match status" value="1"/>
</dbReference>
<dbReference type="Gene3D" id="3.30.200.20">
    <property type="entry name" value="Phosphorylase Kinase, domain 1"/>
    <property type="match status" value="1"/>
</dbReference>
<reference evidence="15 16" key="1">
    <citation type="journal article" date="2022" name="Nat. Genet.">
        <title>Improved pea reference genome and pan-genome highlight genomic features and evolutionary characteristics.</title>
        <authorList>
            <person name="Yang T."/>
            <person name="Liu R."/>
            <person name="Luo Y."/>
            <person name="Hu S."/>
            <person name="Wang D."/>
            <person name="Wang C."/>
            <person name="Pandey M.K."/>
            <person name="Ge S."/>
            <person name="Xu Q."/>
            <person name="Li N."/>
            <person name="Li G."/>
            <person name="Huang Y."/>
            <person name="Saxena R.K."/>
            <person name="Ji Y."/>
            <person name="Li M."/>
            <person name="Yan X."/>
            <person name="He Y."/>
            <person name="Liu Y."/>
            <person name="Wang X."/>
            <person name="Xiang C."/>
            <person name="Varshney R.K."/>
            <person name="Ding H."/>
            <person name="Gao S."/>
            <person name="Zong X."/>
        </authorList>
    </citation>
    <scope>NUCLEOTIDE SEQUENCE [LARGE SCALE GENOMIC DNA]</scope>
    <source>
        <strain evidence="15 16">cv. Zhongwan 6</strain>
    </source>
</reference>
<comment type="caution">
    <text evidence="15">The sequence shown here is derived from an EMBL/GenBank/DDBJ whole genome shotgun (WGS) entry which is preliminary data.</text>
</comment>
<keyword evidence="3" id="KW-0808">Transferase</keyword>
<evidence type="ECO:0000256" key="10">
    <source>
        <dbReference type="ARBA" id="ARBA00023136"/>
    </source>
</evidence>
<evidence type="ECO:0000256" key="13">
    <source>
        <dbReference type="SAM" id="Phobius"/>
    </source>
</evidence>
<dbReference type="GO" id="GO:0016020">
    <property type="term" value="C:membrane"/>
    <property type="evidence" value="ECO:0007669"/>
    <property type="project" value="UniProtKB-SubCell"/>
</dbReference>
<accession>A0A9D5BLW1</accession>
<dbReference type="InterPro" id="IPR000719">
    <property type="entry name" value="Prot_kinase_dom"/>
</dbReference>
<dbReference type="AlphaFoldDB" id="A0A9D5BLW1"/>
<keyword evidence="6 11" id="KW-0547">Nucleotide-binding</keyword>
<organism evidence="15 16">
    <name type="scientific">Pisum sativum</name>
    <name type="common">Garden pea</name>
    <name type="synonym">Lathyrus oleraceus</name>
    <dbReference type="NCBI Taxonomy" id="3888"/>
    <lineage>
        <taxon>Eukaryota</taxon>
        <taxon>Viridiplantae</taxon>
        <taxon>Streptophyta</taxon>
        <taxon>Embryophyta</taxon>
        <taxon>Tracheophyta</taxon>
        <taxon>Spermatophyta</taxon>
        <taxon>Magnoliopsida</taxon>
        <taxon>eudicotyledons</taxon>
        <taxon>Gunneridae</taxon>
        <taxon>Pentapetalae</taxon>
        <taxon>rosids</taxon>
        <taxon>fabids</taxon>
        <taxon>Fabales</taxon>
        <taxon>Fabaceae</taxon>
        <taxon>Papilionoideae</taxon>
        <taxon>50 kb inversion clade</taxon>
        <taxon>NPAAA clade</taxon>
        <taxon>Hologalegina</taxon>
        <taxon>IRL clade</taxon>
        <taxon>Fabeae</taxon>
        <taxon>Lathyrus</taxon>
    </lineage>
</organism>
<dbReference type="Gene3D" id="1.10.510.10">
    <property type="entry name" value="Transferase(Phosphotransferase) domain 1"/>
    <property type="match status" value="1"/>
</dbReference>
<dbReference type="PANTHER" id="PTHR47974:SF9">
    <property type="entry name" value="RECEPTOR-LIKE SERINE_THREONINE-PROTEIN KINASE"/>
    <property type="match status" value="1"/>
</dbReference>
<evidence type="ECO:0000256" key="1">
    <source>
        <dbReference type="ARBA" id="ARBA00004167"/>
    </source>
</evidence>
<dbReference type="FunFam" id="3.30.200.20:FF:000178">
    <property type="entry name" value="serine/threonine-protein kinase PBS1-like"/>
    <property type="match status" value="1"/>
</dbReference>